<dbReference type="Pfam" id="PF08922">
    <property type="entry name" value="DUF1905"/>
    <property type="match status" value="1"/>
</dbReference>
<dbReference type="SUPFAM" id="SSF141694">
    <property type="entry name" value="AF2212/PG0164-like"/>
    <property type="match status" value="1"/>
</dbReference>
<dbReference type="RefSeq" id="WP_406830812.1">
    <property type="nucleotide sequence ID" value="NZ_CP157483.1"/>
</dbReference>
<proteinExistence type="predicted"/>
<protein>
    <submittedName>
        <fullName evidence="1">YdeI/OmpD-associated family protein</fullName>
    </submittedName>
</protein>
<dbReference type="EMBL" id="CP157483">
    <property type="protein sequence ID" value="XBO43377.1"/>
    <property type="molecule type" value="Genomic_DNA"/>
</dbReference>
<dbReference type="AlphaFoldDB" id="A0AAU7JT04"/>
<dbReference type="Gene3D" id="2.40.30.100">
    <property type="entry name" value="AF2212/PG0164-like"/>
    <property type="match status" value="1"/>
</dbReference>
<dbReference type="InterPro" id="IPR015018">
    <property type="entry name" value="DUF1905"/>
</dbReference>
<organism evidence="1">
    <name type="scientific">Pedococcus sp. KACC 23699</name>
    <dbReference type="NCBI Taxonomy" id="3149228"/>
    <lineage>
        <taxon>Bacteria</taxon>
        <taxon>Bacillati</taxon>
        <taxon>Actinomycetota</taxon>
        <taxon>Actinomycetes</taxon>
        <taxon>Micrococcales</taxon>
        <taxon>Intrasporangiaceae</taxon>
        <taxon>Pedococcus</taxon>
    </lineage>
</organism>
<name>A0AAU7JT04_9MICO</name>
<dbReference type="Pfam" id="PF13376">
    <property type="entry name" value="OmdA"/>
    <property type="match status" value="1"/>
</dbReference>
<gene>
    <name evidence="1" type="ORF">ABEG17_17715</name>
</gene>
<sequence>MRFTAELQQTGRTTTGFEVPAEVVEGLGGGRRPKVTVTVNGATYRSSVAPMGGSHWVGVSAENRALTGAVGGQTYDVDLELDTEPRVVEVPAELAEALASDPVAKAVWDTLSYSHQRQHTLAVDGAKAPETRARRVTKTLEALRSKG</sequence>
<evidence type="ECO:0000313" key="1">
    <source>
        <dbReference type="EMBL" id="XBO43377.1"/>
    </source>
</evidence>
<dbReference type="InterPro" id="IPR037079">
    <property type="entry name" value="AF2212/PG0164-like_sf"/>
</dbReference>
<accession>A0AAU7JT04</accession>
<reference evidence="1" key="1">
    <citation type="submission" date="2024-05" db="EMBL/GenBank/DDBJ databases">
        <authorList>
            <person name="Kim S."/>
            <person name="Heo J."/>
            <person name="Choi H."/>
            <person name="Choi Y."/>
            <person name="Kwon S.-W."/>
            <person name="Kim Y."/>
        </authorList>
    </citation>
    <scope>NUCLEOTIDE SEQUENCE</scope>
    <source>
        <strain evidence="1">KACC 23699</strain>
    </source>
</reference>